<feature type="compositionally biased region" description="Polar residues" evidence="1">
    <location>
        <begin position="139"/>
        <end position="154"/>
    </location>
</feature>
<dbReference type="OrthoDB" id="1928288at2759"/>
<organism evidence="2">
    <name type="scientific">Eucalyptus grandis</name>
    <name type="common">Flooded gum</name>
    <dbReference type="NCBI Taxonomy" id="71139"/>
    <lineage>
        <taxon>Eukaryota</taxon>
        <taxon>Viridiplantae</taxon>
        <taxon>Streptophyta</taxon>
        <taxon>Embryophyta</taxon>
        <taxon>Tracheophyta</taxon>
        <taxon>Spermatophyta</taxon>
        <taxon>Magnoliopsida</taxon>
        <taxon>eudicotyledons</taxon>
        <taxon>Gunneridae</taxon>
        <taxon>Pentapetalae</taxon>
        <taxon>rosids</taxon>
        <taxon>malvids</taxon>
        <taxon>Myrtales</taxon>
        <taxon>Myrtaceae</taxon>
        <taxon>Myrtoideae</taxon>
        <taxon>Eucalypteae</taxon>
        <taxon>Eucalyptus</taxon>
    </lineage>
</organism>
<feature type="region of interest" description="Disordered" evidence="1">
    <location>
        <begin position="243"/>
        <end position="283"/>
    </location>
</feature>
<dbReference type="PANTHER" id="PTHR33167">
    <property type="entry name" value="TRANSCRIPTION FACTOR, PUTATIVE (DUF863)-RELATED"/>
    <property type="match status" value="1"/>
</dbReference>
<accession>A0A059CJP7</accession>
<gene>
    <name evidence="2" type="ORF">EUGRSUZ_C00139</name>
</gene>
<dbReference type="Gramene" id="KCW78683">
    <property type="protein sequence ID" value="KCW78683"/>
    <property type="gene ID" value="EUGRSUZ_C00139"/>
</dbReference>
<dbReference type="OMA" id="MGTKLEC"/>
<feature type="compositionally biased region" description="Basic and acidic residues" evidence="1">
    <location>
        <begin position="157"/>
        <end position="170"/>
    </location>
</feature>
<feature type="compositionally biased region" description="Polar residues" evidence="1">
    <location>
        <begin position="259"/>
        <end position="268"/>
    </location>
</feature>
<evidence type="ECO:0000313" key="2">
    <source>
        <dbReference type="EMBL" id="KCW78683.1"/>
    </source>
</evidence>
<sequence>MGTELQYAINPLAVASPSSHIFSFHRVDERDHFQNRELKESIRNTGVNNFIDPMDQVAEKHNIESIRKTIQMHEDTFKQQVRELHRLYSVQKMLMSEPKKEIDQNRIRNTMRSSETNYVINWPQQTSQPSSGRPFHLRSLSNDPTSNERSSSSCVEAIRRPRGFDLESPAKESSNIDEELPGPSFSNPCKNEGMSIEGSDEETEVELTLSIGGKRCNKKFKSYQQHYSKQEAGFSRMNHKELVSSSSLMSDRGDACSGPTASIGGSATRSDRERKQPHWLFQV</sequence>
<protein>
    <submittedName>
        <fullName evidence="2">Uncharacterized protein</fullName>
    </submittedName>
</protein>
<dbReference type="AlphaFoldDB" id="A0A059CJP7"/>
<reference evidence="2" key="1">
    <citation type="submission" date="2013-07" db="EMBL/GenBank/DDBJ databases">
        <title>The genome of Eucalyptus grandis.</title>
        <authorList>
            <person name="Schmutz J."/>
            <person name="Hayes R."/>
            <person name="Myburg A."/>
            <person name="Tuskan G."/>
            <person name="Grattapaglia D."/>
            <person name="Rokhsar D.S."/>
        </authorList>
    </citation>
    <scope>NUCLEOTIDE SEQUENCE</scope>
    <source>
        <tissue evidence="2">Leaf extractions</tissue>
    </source>
</reference>
<dbReference type="EMBL" id="KK198755">
    <property type="protein sequence ID" value="KCW78683.1"/>
    <property type="molecule type" value="Genomic_DNA"/>
</dbReference>
<name>A0A059CJP7_EUCGR</name>
<feature type="region of interest" description="Disordered" evidence="1">
    <location>
        <begin position="123"/>
        <end position="202"/>
    </location>
</feature>
<dbReference type="FunCoup" id="A0A059CJP7">
    <property type="interactions" value="7"/>
</dbReference>
<evidence type="ECO:0000256" key="1">
    <source>
        <dbReference type="SAM" id="MobiDB-lite"/>
    </source>
</evidence>
<dbReference type="KEGG" id="egr:104435943"/>
<dbReference type="PANTHER" id="PTHR33167:SF33">
    <property type="entry name" value="MYB-CC TYPE TRANSCRIPTION FACTOR LHEQLE-CONTAINING DOMAIN-CONTAINING PROTEIN"/>
    <property type="match status" value="1"/>
</dbReference>
<dbReference type="InParanoid" id="A0A059CJP7"/>
<proteinExistence type="predicted"/>
<dbReference type="STRING" id="71139.A0A059CJP7"/>
<dbReference type="eggNOG" id="ENOG502RMNH">
    <property type="taxonomic scope" value="Eukaryota"/>
</dbReference>